<reference evidence="5" key="1">
    <citation type="submission" date="2015-02" db="EMBL/GenBank/DDBJ databases">
        <title>Description and complete genome sequence of the first cultured representative of the subdivision 5 of the Verrucomicrobia phylum.</title>
        <authorList>
            <person name="Spring S."/>
            <person name="Bunk B."/>
            <person name="Sproer C."/>
            <person name="Klenk H.-P."/>
        </authorList>
    </citation>
    <scope>NUCLEOTIDE SEQUENCE [LARGE SCALE GENOMIC DNA]</scope>
    <source>
        <strain evidence="5">L21-Fru-AB</strain>
    </source>
</reference>
<gene>
    <name evidence="4" type="ORF">L21SP4_01318</name>
</gene>
<evidence type="ECO:0000259" key="3">
    <source>
        <dbReference type="Pfam" id="PF22124"/>
    </source>
</evidence>
<protein>
    <submittedName>
        <fullName evidence="4">Uncharacterized protein</fullName>
    </submittedName>
</protein>
<dbReference type="Gene3D" id="1.50.10.10">
    <property type="match status" value="1"/>
</dbReference>
<dbReference type="InterPro" id="IPR027414">
    <property type="entry name" value="GH95_N_dom"/>
</dbReference>
<dbReference type="PANTHER" id="PTHR31084:SF0">
    <property type="entry name" value="ALPHA-L-FUCOSIDASE 2"/>
    <property type="match status" value="1"/>
</dbReference>
<name>A0A0G3EDP2_9BACT</name>
<feature type="domain" description="Glycosyl hydrolase family 95 N-terminal" evidence="1">
    <location>
        <begin position="126"/>
        <end position="365"/>
    </location>
</feature>
<dbReference type="KEGG" id="vbl:L21SP4_01318"/>
<dbReference type="Gene3D" id="2.60.40.1180">
    <property type="entry name" value="Golgi alpha-mannosidase II"/>
    <property type="match status" value="1"/>
</dbReference>
<evidence type="ECO:0000313" key="5">
    <source>
        <dbReference type="Proteomes" id="UP000035268"/>
    </source>
</evidence>
<dbReference type="Gene3D" id="2.70.98.50">
    <property type="entry name" value="putative glycoside hydrolase family protein from bacillus halodurans"/>
    <property type="match status" value="1"/>
</dbReference>
<dbReference type="GO" id="GO:0004560">
    <property type="term" value="F:alpha-L-fucosidase activity"/>
    <property type="evidence" value="ECO:0007669"/>
    <property type="project" value="InterPro"/>
</dbReference>
<dbReference type="InterPro" id="IPR012341">
    <property type="entry name" value="6hp_glycosidase-like_sf"/>
</dbReference>
<dbReference type="Proteomes" id="UP000035268">
    <property type="component" value="Chromosome"/>
</dbReference>
<dbReference type="AlphaFoldDB" id="A0A0G3EDP2"/>
<dbReference type="InterPro" id="IPR008928">
    <property type="entry name" value="6-hairpin_glycosidase_sf"/>
</dbReference>
<dbReference type="PATRIC" id="fig|1609981.3.peg.1370"/>
<reference evidence="4 5" key="2">
    <citation type="journal article" date="2016" name="ISME J.">
        <title>Characterization of the first cultured representative of Verrucomicrobia subdivision 5 indicates the proposal of a novel phylum.</title>
        <authorList>
            <person name="Spring S."/>
            <person name="Bunk B."/>
            <person name="Sproer C."/>
            <person name="Schumann P."/>
            <person name="Rohde M."/>
            <person name="Tindall B.J."/>
            <person name="Klenk H.P."/>
        </authorList>
    </citation>
    <scope>NUCLEOTIDE SEQUENCE [LARGE SCALE GENOMIC DNA]</scope>
    <source>
        <strain evidence="4 5">L21-Fru-AB</strain>
    </source>
</reference>
<dbReference type="InterPro" id="IPR013780">
    <property type="entry name" value="Glyco_hydro_b"/>
</dbReference>
<feature type="domain" description="Glycosyl hydrolase family 95 catalytic" evidence="3">
    <location>
        <begin position="392"/>
        <end position="804"/>
    </location>
</feature>
<dbReference type="GO" id="GO:0005975">
    <property type="term" value="P:carbohydrate metabolic process"/>
    <property type="evidence" value="ECO:0007669"/>
    <property type="project" value="InterPro"/>
</dbReference>
<feature type="domain" description="Alpha fucosidase A-like C-terminal" evidence="2">
    <location>
        <begin position="806"/>
        <end position="904"/>
    </location>
</feature>
<dbReference type="PANTHER" id="PTHR31084">
    <property type="entry name" value="ALPHA-L-FUCOSIDASE 2"/>
    <property type="match status" value="1"/>
</dbReference>
<dbReference type="Pfam" id="PF22124">
    <property type="entry name" value="Glyco_hydro_95_cat"/>
    <property type="match status" value="1"/>
</dbReference>
<dbReference type="InterPro" id="IPR016518">
    <property type="entry name" value="Alpha-L-fucosidase"/>
</dbReference>
<accession>A0A0G3EDP2</accession>
<dbReference type="PIRSF" id="PIRSF007663">
    <property type="entry name" value="UCP007663"/>
    <property type="match status" value="1"/>
</dbReference>
<dbReference type="InterPro" id="IPR049053">
    <property type="entry name" value="AFCA-like_C"/>
</dbReference>
<dbReference type="Pfam" id="PF21307">
    <property type="entry name" value="Glyco_hydro_95_C"/>
    <property type="match status" value="1"/>
</dbReference>
<sequence>MQPVLDSFRFNTQPVQAGFQLTGLTVGQEYEVQIWIGDARTATIQNRYATIDKTRIPSSGAWGTSMYIATGTFVADAAAQDLTVSMCNSVDNSALGTQLHAYQLRSIKTAFVIPKIKSRHVADTVLWYNEPADEWENAMPLGNGSLGAMVYGGVSEENIQLNNDTLWAGRPVDLNRTNAFEHLDDIRSLMFEGKYSDAQNLVETEMLTDRPRPRSYQTLGNLRLKFDHGEIVEDYWRELNLDTAIASIKYIRHGVEYRREIFISPVDHALIMKISVNEPGALSCQIFLDRPDQYETRAESSSALVMSGEAMHPGHRMPDQRSGTKYQVRVKAVHEGGTCSATNNTLMIANADSLTLYLSSATDYNRQNPAEPAPDGWRDRNQEVLHDVLGKSYDDLRGDHIAEHQRLFQRVALQFIENEQQPSPPVDERFRLYREGSEDRELEALLFQFGRYLLISSSRPGSMPANLQSIWCKELTAPWNADYHLDINVQMTYWPTEICNLAELREPFIYMLNRLRDNGGRTAGEVYGCRGFATATATDGWWYTYPFIPANVGMYPTGGAWLSLQLWDHYLFTGDRLYLEHDVYPIVRDAAQFFADYLVENPRTGKFVCGPSISPENLLIGPDGNVAAITYATTHDQTIIKQLYCDYLEIVDVLGIEDNLTTVVSDQLGQLQEPLIGEDGHLKEYNNECSQFWPAHRHISHLAGLFYPHKMTLFDQPEYEAAALKVLNSKEELGAFDEPVDWTVAWTACMYAALGRGDDAYRFINMFLNQNCYDSMFAICSPEQWRLPQTDGNYGITAAFATMLLQSNFGTIEILPAVPWNHWPQGKFEGLCARGGFTVDVQWADRLLQTLTIHSGLGSTCRLKLDHNLTEGSFEVLCEGKAVPVSISEGVASFPTQKGQTYQVVCLR</sequence>
<keyword evidence="5" id="KW-1185">Reference proteome</keyword>
<evidence type="ECO:0000259" key="2">
    <source>
        <dbReference type="Pfam" id="PF21307"/>
    </source>
</evidence>
<proteinExistence type="predicted"/>
<dbReference type="EMBL" id="CP010904">
    <property type="protein sequence ID" value="AKJ64566.1"/>
    <property type="molecule type" value="Genomic_DNA"/>
</dbReference>
<evidence type="ECO:0000259" key="1">
    <source>
        <dbReference type="Pfam" id="PF14498"/>
    </source>
</evidence>
<dbReference type="InterPro" id="IPR054363">
    <property type="entry name" value="GH95_cat"/>
</dbReference>
<organism evidence="4 5">
    <name type="scientific">Kiritimatiella glycovorans</name>
    <dbReference type="NCBI Taxonomy" id="1307763"/>
    <lineage>
        <taxon>Bacteria</taxon>
        <taxon>Pseudomonadati</taxon>
        <taxon>Kiritimatiellota</taxon>
        <taxon>Kiritimatiellia</taxon>
        <taxon>Kiritimatiellales</taxon>
        <taxon>Kiritimatiellaceae</taxon>
        <taxon>Kiritimatiella</taxon>
    </lineage>
</organism>
<dbReference type="SUPFAM" id="SSF48208">
    <property type="entry name" value="Six-hairpin glycosidases"/>
    <property type="match status" value="1"/>
</dbReference>
<dbReference type="STRING" id="1307763.L21SP4_01318"/>
<dbReference type="Pfam" id="PF14498">
    <property type="entry name" value="Glyco_hyd_65N_2"/>
    <property type="match status" value="1"/>
</dbReference>
<evidence type="ECO:0000313" key="4">
    <source>
        <dbReference type="EMBL" id="AKJ64566.1"/>
    </source>
</evidence>